<organism evidence="2 3">
    <name type="scientific">Rhodospira trueperi</name>
    <dbReference type="NCBI Taxonomy" id="69960"/>
    <lineage>
        <taxon>Bacteria</taxon>
        <taxon>Pseudomonadati</taxon>
        <taxon>Pseudomonadota</taxon>
        <taxon>Alphaproteobacteria</taxon>
        <taxon>Rhodospirillales</taxon>
        <taxon>Rhodospirillaceae</taxon>
        <taxon>Rhodospira</taxon>
    </lineage>
</organism>
<evidence type="ECO:0000259" key="1">
    <source>
        <dbReference type="Pfam" id="PF03781"/>
    </source>
</evidence>
<dbReference type="Gene3D" id="3.90.1580.10">
    <property type="entry name" value="paralog of FGE (formylglycine-generating enzyme)"/>
    <property type="match status" value="1"/>
</dbReference>
<dbReference type="PANTHER" id="PTHR23150:SF19">
    <property type="entry name" value="FORMYLGLYCINE-GENERATING ENZYME"/>
    <property type="match status" value="1"/>
</dbReference>
<dbReference type="InterPro" id="IPR005532">
    <property type="entry name" value="SUMF_dom"/>
</dbReference>
<dbReference type="PANTHER" id="PTHR23150">
    <property type="entry name" value="SULFATASE MODIFYING FACTOR 1, 2"/>
    <property type="match status" value="1"/>
</dbReference>
<sequence length="266" mass="30106">MNTPASVIDRSWHPLVNGHAPEWASGWGEDRFGVFAEFTVGEVTQCLRWIPPGRFTMGSPEDEPGRDEFEGPQHEVTLARGFWLFDTPCTQALWQAVMGDNPSEFKSPDRPVEQVSWDDAQTFLLRINERVPGLDLILPSEAQWEYACRAGAVPPADLDAVAWYNQNSGQTTHPVGRKQPNAWGLYDMLGNVWEWCADHWHGNYDGAPEDGSTWLEHSVDAGEYHVIRGGSWNYPARYVRPAYRDRDHPGGRNFIVLGFRCARVHS</sequence>
<dbReference type="InterPro" id="IPR042095">
    <property type="entry name" value="SUMF_sf"/>
</dbReference>
<dbReference type="STRING" id="69960.SAMN05421720_1372"/>
<dbReference type="SUPFAM" id="SSF56436">
    <property type="entry name" value="C-type lectin-like"/>
    <property type="match status" value="1"/>
</dbReference>
<dbReference type="EMBL" id="FNAP01000037">
    <property type="protein sequence ID" value="SDF11115.1"/>
    <property type="molecule type" value="Genomic_DNA"/>
</dbReference>
<dbReference type="InterPro" id="IPR016187">
    <property type="entry name" value="CTDL_fold"/>
</dbReference>
<proteinExistence type="predicted"/>
<dbReference type="OrthoDB" id="9768004at2"/>
<dbReference type="Pfam" id="PF03781">
    <property type="entry name" value="FGE-sulfatase"/>
    <property type="match status" value="1"/>
</dbReference>
<reference evidence="2 3" key="1">
    <citation type="submission" date="2016-10" db="EMBL/GenBank/DDBJ databases">
        <authorList>
            <person name="de Groot N.N."/>
        </authorList>
    </citation>
    <scope>NUCLEOTIDE SEQUENCE [LARGE SCALE GENOMIC DNA]</scope>
    <source>
        <strain evidence="2 3">ATCC 700224</strain>
    </source>
</reference>
<keyword evidence="3" id="KW-1185">Reference proteome</keyword>
<evidence type="ECO:0000313" key="2">
    <source>
        <dbReference type="EMBL" id="SDF11115.1"/>
    </source>
</evidence>
<gene>
    <name evidence="2" type="ORF">SAMN05421720_1372</name>
</gene>
<protein>
    <submittedName>
        <fullName evidence="2">Formylglycine-generating enzyme, required for sulfatase activity, contains SUMF1/FGE domain</fullName>
    </submittedName>
</protein>
<dbReference type="AlphaFoldDB" id="A0A1G7IER0"/>
<name>A0A1G7IER0_9PROT</name>
<accession>A0A1G7IER0</accession>
<feature type="domain" description="Sulfatase-modifying factor enzyme-like" evidence="1">
    <location>
        <begin position="49"/>
        <end position="263"/>
    </location>
</feature>
<dbReference type="Proteomes" id="UP000199412">
    <property type="component" value="Unassembled WGS sequence"/>
</dbReference>
<dbReference type="InterPro" id="IPR051043">
    <property type="entry name" value="Sulfatase_Mod_Factor_Kinase"/>
</dbReference>
<dbReference type="RefSeq" id="WP_092788188.1">
    <property type="nucleotide sequence ID" value="NZ_FNAP01000037.1"/>
</dbReference>
<dbReference type="GO" id="GO:0120147">
    <property type="term" value="F:formylglycine-generating oxidase activity"/>
    <property type="evidence" value="ECO:0007669"/>
    <property type="project" value="TreeGrafter"/>
</dbReference>
<evidence type="ECO:0000313" key="3">
    <source>
        <dbReference type="Proteomes" id="UP000199412"/>
    </source>
</evidence>